<proteinExistence type="predicted"/>
<evidence type="ECO:0000313" key="1">
    <source>
        <dbReference type="EMBL" id="QIB32260.1"/>
    </source>
</evidence>
<dbReference type="EMBL" id="CP048630">
    <property type="protein sequence ID" value="QIB32260.1"/>
    <property type="molecule type" value="Genomic_DNA"/>
</dbReference>
<protein>
    <submittedName>
        <fullName evidence="1">Uncharacterized protein</fullName>
    </submittedName>
</protein>
<dbReference type="KEGG" id="apra:G3A50_14460"/>
<dbReference type="AlphaFoldDB" id="A0A6P1YH29"/>
<name>A0A6P1YH29_9HYPH</name>
<evidence type="ECO:0000313" key="2">
    <source>
        <dbReference type="Proteomes" id="UP000464751"/>
    </source>
</evidence>
<dbReference type="RefSeq" id="WP_163073205.1">
    <property type="nucleotide sequence ID" value="NZ_CP048630.1"/>
</dbReference>
<reference evidence="1 2" key="1">
    <citation type="submission" date="2020-02" db="EMBL/GenBank/DDBJ databases">
        <authorList>
            <person name="Li G."/>
        </authorList>
    </citation>
    <scope>NUCLEOTIDE SEQUENCE [LARGE SCALE GENOMIC DNA]</scope>
    <source>
        <strain evidence="1 2">DSM 102029</strain>
    </source>
</reference>
<sequence>MEKRALSRFVGAEAWGFLAPEQQATIGALAMELVLAWSLDDEAAGLTDRDEVDTRIERVARAFGDHVIIDRLTEEVLSPLPPEVLSDETDNPRIPLAFGQICRACGCSQNDGCDVGCCWAEDDLCSACADLSPPPRSVYVHADAAGVIRFLSMPPVDNMLLFSGPDSAVREIVAVEARHAYDGATLLVPGLPEAEDSLQRLDALCAFQTRLERAWAARESEVLS</sequence>
<organism evidence="1 2">
    <name type="scientific">Ancylobacter pratisalsi</name>
    <dbReference type="NCBI Taxonomy" id="1745854"/>
    <lineage>
        <taxon>Bacteria</taxon>
        <taxon>Pseudomonadati</taxon>
        <taxon>Pseudomonadota</taxon>
        <taxon>Alphaproteobacteria</taxon>
        <taxon>Hyphomicrobiales</taxon>
        <taxon>Xanthobacteraceae</taxon>
        <taxon>Ancylobacter</taxon>
    </lineage>
</organism>
<dbReference type="Proteomes" id="UP000464751">
    <property type="component" value="Chromosome"/>
</dbReference>
<keyword evidence="2" id="KW-1185">Reference proteome</keyword>
<gene>
    <name evidence="1" type="ORF">G3A50_14460</name>
</gene>
<accession>A0A6P1YH29</accession>